<comment type="caution">
    <text evidence="1">The sequence shown here is derived from an EMBL/GenBank/DDBJ whole genome shotgun (WGS) entry which is preliminary data.</text>
</comment>
<accession>A0ABQ8VX22</accession>
<evidence type="ECO:0000313" key="1">
    <source>
        <dbReference type="EMBL" id="KAJ4500055.1"/>
    </source>
</evidence>
<gene>
    <name evidence="1" type="ORF">C8R41DRAFT_813110</name>
</gene>
<organism evidence="1 2">
    <name type="scientific">Lentinula lateritia</name>
    <dbReference type="NCBI Taxonomy" id="40482"/>
    <lineage>
        <taxon>Eukaryota</taxon>
        <taxon>Fungi</taxon>
        <taxon>Dikarya</taxon>
        <taxon>Basidiomycota</taxon>
        <taxon>Agaricomycotina</taxon>
        <taxon>Agaricomycetes</taxon>
        <taxon>Agaricomycetidae</taxon>
        <taxon>Agaricales</taxon>
        <taxon>Marasmiineae</taxon>
        <taxon>Omphalotaceae</taxon>
        <taxon>Lentinula</taxon>
    </lineage>
</organism>
<dbReference type="Proteomes" id="UP001150217">
    <property type="component" value="Unassembled WGS sequence"/>
</dbReference>
<protein>
    <submittedName>
        <fullName evidence="1">Uncharacterized protein</fullName>
    </submittedName>
</protein>
<proteinExistence type="predicted"/>
<name>A0ABQ8VX22_9AGAR</name>
<keyword evidence="2" id="KW-1185">Reference proteome</keyword>
<evidence type="ECO:0000313" key="2">
    <source>
        <dbReference type="Proteomes" id="UP001150217"/>
    </source>
</evidence>
<sequence>MNALAAQIQFDAESQGESPDFCVFSSWLGPLVQGAVQEGPVVGNFEMHIRQSVSWDRHCGYGTENFMWSES</sequence>
<dbReference type="EMBL" id="JANVFT010000008">
    <property type="protein sequence ID" value="KAJ4500055.1"/>
    <property type="molecule type" value="Genomic_DNA"/>
</dbReference>
<reference evidence="1" key="1">
    <citation type="submission" date="2022-08" db="EMBL/GenBank/DDBJ databases">
        <title>A Global Phylogenomic Analysis of the Shiitake Genus Lentinula.</title>
        <authorList>
            <consortium name="DOE Joint Genome Institute"/>
            <person name="Sierra-Patev S."/>
            <person name="Min B."/>
            <person name="Naranjo-Ortiz M."/>
            <person name="Looney B."/>
            <person name="Konkel Z."/>
            <person name="Slot J.C."/>
            <person name="Sakamoto Y."/>
            <person name="Steenwyk J.L."/>
            <person name="Rokas A."/>
            <person name="Carro J."/>
            <person name="Camarero S."/>
            <person name="Ferreira P."/>
            <person name="Molpeceres G."/>
            <person name="Ruiz-Duenas F.J."/>
            <person name="Serrano A."/>
            <person name="Henrissat B."/>
            <person name="Drula E."/>
            <person name="Hughes K.W."/>
            <person name="Mata J.L."/>
            <person name="Ishikawa N.K."/>
            <person name="Vargas-Isla R."/>
            <person name="Ushijima S."/>
            <person name="Smith C.A."/>
            <person name="Ahrendt S."/>
            <person name="Andreopoulos W."/>
            <person name="He G."/>
            <person name="Labutti K."/>
            <person name="Lipzen A."/>
            <person name="Ng V."/>
            <person name="Riley R."/>
            <person name="Sandor L."/>
            <person name="Barry K."/>
            <person name="Martinez A.T."/>
            <person name="Xiao Y."/>
            <person name="Gibbons J.G."/>
            <person name="Terashima K."/>
            <person name="Grigoriev I.V."/>
            <person name="Hibbett D.S."/>
        </authorList>
    </citation>
    <scope>NUCLEOTIDE SEQUENCE</scope>
    <source>
        <strain evidence="1">RHP3577 ss4</strain>
    </source>
</reference>